<accession>A0A1F8FFI7</accession>
<evidence type="ECO:0008006" key="4">
    <source>
        <dbReference type="Google" id="ProtNLM"/>
    </source>
</evidence>
<evidence type="ECO:0000256" key="1">
    <source>
        <dbReference type="SAM" id="Phobius"/>
    </source>
</evidence>
<gene>
    <name evidence="2" type="ORF">A3C71_00090</name>
</gene>
<keyword evidence="1" id="KW-0812">Transmembrane</keyword>
<comment type="caution">
    <text evidence="2">The sequence shown here is derived from an EMBL/GenBank/DDBJ whole genome shotgun (WGS) entry which is preliminary data.</text>
</comment>
<dbReference type="AlphaFoldDB" id="A0A1F8FFI7"/>
<sequence>MENQFEVTSLTPKTKPSFDFNRLLRWLLVLAVVTVITGLVFFFFSRSTFSPNNVDFKIEAPEEISSGEKVNYKIEYANHNERAIGNLQLTFFYSPEAVDVRDNQLATLQTENLKLDDLGPGEGRTVEFPAYLAGAKGDIKKVRAVLSFYGEGMPSVFKKEATAATNISSVPVALTLVAPPNAVSGQEMTYLLDYRNESQDNLSDLRFRFEYPDGFTPGKFLPNTFQGKNIFDLKSLKTGEGDRISISGILRGEEGESKAIFVTLQRKIGDLYVDFEKSSASTVLSTPPLGVAVLANEKKDYNAQLGDELEYKILFVNNTGVDIFGLTLSAKLEGSMFDLNSLRSDGFFNSASRTITWNASVSPLLNHLASQQEGAISFRVKIKSSFSGSGGVKDSTVKVSALAETSTIPPGFDLDRLVAQSETITKIVSLPSLGQKAYRQDAVLGGSGPFPPRAGQKTTYVISWEIVNIPNDIIKARVKGSLPPGVEWENKTWVSGQQPATTFNSGSREVVWDLETIPAGTGGQFPKSQGWFVISFTPSESNIGQPADLIKNTFLEGQDGFTKQDILVRVGDVTSNDLVDFPGSGNVVE</sequence>
<protein>
    <recommendedName>
        <fullName evidence="4">DUF11 domain-containing protein</fullName>
    </recommendedName>
</protein>
<organism evidence="2 3">
    <name type="scientific">Candidatus Yanofskybacteria bacterium RIFCSPHIGHO2_02_FULL_43_15c</name>
    <dbReference type="NCBI Taxonomy" id="1802679"/>
    <lineage>
        <taxon>Bacteria</taxon>
        <taxon>Candidatus Yanofskyibacteriota</taxon>
    </lineage>
</organism>
<name>A0A1F8FFI7_9BACT</name>
<dbReference type="Proteomes" id="UP000178197">
    <property type="component" value="Unassembled WGS sequence"/>
</dbReference>
<evidence type="ECO:0000313" key="2">
    <source>
        <dbReference type="EMBL" id="OGN11887.1"/>
    </source>
</evidence>
<feature type="transmembrane region" description="Helical" evidence="1">
    <location>
        <begin position="23"/>
        <end position="44"/>
    </location>
</feature>
<keyword evidence="1" id="KW-1133">Transmembrane helix</keyword>
<dbReference type="EMBL" id="MGJT01000026">
    <property type="protein sequence ID" value="OGN11887.1"/>
    <property type="molecule type" value="Genomic_DNA"/>
</dbReference>
<proteinExistence type="predicted"/>
<keyword evidence="1" id="KW-0472">Membrane</keyword>
<reference evidence="2 3" key="1">
    <citation type="journal article" date="2016" name="Nat. Commun.">
        <title>Thousands of microbial genomes shed light on interconnected biogeochemical processes in an aquifer system.</title>
        <authorList>
            <person name="Anantharaman K."/>
            <person name="Brown C.T."/>
            <person name="Hug L.A."/>
            <person name="Sharon I."/>
            <person name="Castelle C.J."/>
            <person name="Probst A.J."/>
            <person name="Thomas B.C."/>
            <person name="Singh A."/>
            <person name="Wilkins M.J."/>
            <person name="Karaoz U."/>
            <person name="Brodie E.L."/>
            <person name="Williams K.H."/>
            <person name="Hubbard S.S."/>
            <person name="Banfield J.F."/>
        </authorList>
    </citation>
    <scope>NUCLEOTIDE SEQUENCE [LARGE SCALE GENOMIC DNA]</scope>
</reference>
<evidence type="ECO:0000313" key="3">
    <source>
        <dbReference type="Proteomes" id="UP000178197"/>
    </source>
</evidence>